<dbReference type="PANTHER" id="PTHR16523">
    <property type="entry name" value="PEST PROTEOLYTIC SIGNAL-CONTAINING NUCLEAR PROTEIN"/>
    <property type="match status" value="1"/>
</dbReference>
<keyword evidence="9" id="KW-0131">Cell cycle</keyword>
<evidence type="ECO:0000256" key="9">
    <source>
        <dbReference type="ARBA" id="ARBA00023306"/>
    </source>
</evidence>
<dbReference type="Proteomes" id="UP000515203">
    <property type="component" value="Unplaced"/>
</dbReference>
<dbReference type="GO" id="GO:0016567">
    <property type="term" value="P:protein ubiquitination"/>
    <property type="evidence" value="ECO:0007669"/>
    <property type="project" value="InterPro"/>
</dbReference>
<feature type="region of interest" description="Disordered" evidence="10">
    <location>
        <begin position="109"/>
        <end position="153"/>
    </location>
</feature>
<dbReference type="AlphaFoldDB" id="A0A6P6EFD4"/>
<dbReference type="OrthoDB" id="10068198at2759"/>
<gene>
    <name evidence="12" type="primary">LOC101585829</name>
</gene>
<dbReference type="GO" id="GO:0005634">
    <property type="term" value="C:nucleus"/>
    <property type="evidence" value="ECO:0007669"/>
    <property type="project" value="UniProtKB-SubCell"/>
</dbReference>
<evidence type="ECO:0000256" key="5">
    <source>
        <dbReference type="ARBA" id="ARBA00022553"/>
    </source>
</evidence>
<accession>A0A6P6EFD4</accession>
<sequence>MLFEVAAPLSLLRKNIGVESSSDSTEKQLAEEEAADLPIMPMEVSKFGLAIDSQTTKKALAISKIGSNKSKETVPTLAPKTLAVAAPFNEGEDREPEEMPQVAKMRMENIGRDMPTSAGPNSFSRGKHGFSDNQKLSERNVKSHLGNVQDQNN</sequence>
<keyword evidence="6" id="KW-0832">Ubl conjugation</keyword>
<evidence type="ECO:0000313" key="12">
    <source>
        <dbReference type="RefSeq" id="XP_023571026.1"/>
    </source>
</evidence>
<dbReference type="PANTHER" id="PTHR16523:SF6">
    <property type="entry name" value="PEST PROTEOLYTIC SIGNAL-CONTAINING NUCLEAR PROTEIN"/>
    <property type="match status" value="1"/>
</dbReference>
<evidence type="ECO:0000256" key="3">
    <source>
        <dbReference type="ARBA" id="ARBA00011097"/>
    </source>
</evidence>
<keyword evidence="5" id="KW-0597">Phosphoprotein</keyword>
<dbReference type="RefSeq" id="XP_023571026.1">
    <property type="nucleotide sequence ID" value="XM_023715258.1"/>
</dbReference>
<proteinExistence type="predicted"/>
<keyword evidence="8" id="KW-0539">Nucleus</keyword>
<dbReference type="GO" id="GO:0043161">
    <property type="term" value="P:proteasome-mediated ubiquitin-dependent protein catabolic process"/>
    <property type="evidence" value="ECO:0007669"/>
    <property type="project" value="TreeGrafter"/>
</dbReference>
<comment type="subcellular location">
    <subcellularLocation>
        <location evidence="2">Nucleus</location>
    </subcellularLocation>
</comment>
<reference evidence="12" key="1">
    <citation type="submission" date="2025-08" db="UniProtKB">
        <authorList>
            <consortium name="RefSeq"/>
        </authorList>
    </citation>
    <scope>IDENTIFICATION</scope>
</reference>
<evidence type="ECO:0000256" key="8">
    <source>
        <dbReference type="ARBA" id="ARBA00023242"/>
    </source>
</evidence>
<comment type="subunit">
    <text evidence="3">Interacts with UHRF2/NIRF.</text>
</comment>
<evidence type="ECO:0000256" key="10">
    <source>
        <dbReference type="SAM" id="MobiDB-lite"/>
    </source>
</evidence>
<comment type="function">
    <text evidence="1">May be involved in cell cycle regulation.</text>
</comment>
<organism evidence="11 12">
    <name type="scientific">Octodon degus</name>
    <name type="common">Degu</name>
    <name type="synonym">Sciurus degus</name>
    <dbReference type="NCBI Taxonomy" id="10160"/>
    <lineage>
        <taxon>Eukaryota</taxon>
        <taxon>Metazoa</taxon>
        <taxon>Chordata</taxon>
        <taxon>Craniata</taxon>
        <taxon>Vertebrata</taxon>
        <taxon>Euteleostomi</taxon>
        <taxon>Mammalia</taxon>
        <taxon>Eutheria</taxon>
        <taxon>Euarchontoglires</taxon>
        <taxon>Glires</taxon>
        <taxon>Rodentia</taxon>
        <taxon>Hystricomorpha</taxon>
        <taxon>Octodontidae</taxon>
        <taxon>Octodon</taxon>
    </lineage>
</organism>
<evidence type="ECO:0000256" key="1">
    <source>
        <dbReference type="ARBA" id="ARBA00002646"/>
    </source>
</evidence>
<evidence type="ECO:0000256" key="2">
    <source>
        <dbReference type="ARBA" id="ARBA00004123"/>
    </source>
</evidence>
<dbReference type="GeneID" id="101585829"/>
<name>A0A6P6EFD4_OCTDE</name>
<dbReference type="InParanoid" id="A0A6P6EFD4"/>
<protein>
    <recommendedName>
        <fullName evidence="4">PEST proteolytic signal-containing nuclear protein</fullName>
    </recommendedName>
</protein>
<dbReference type="Pfam" id="PF15473">
    <property type="entry name" value="PCNP"/>
    <property type="match status" value="1"/>
</dbReference>
<evidence type="ECO:0000256" key="4">
    <source>
        <dbReference type="ARBA" id="ARBA00022059"/>
    </source>
</evidence>
<dbReference type="InterPro" id="IPR029169">
    <property type="entry name" value="PCNP"/>
</dbReference>
<evidence type="ECO:0000256" key="7">
    <source>
        <dbReference type="ARBA" id="ARBA00022990"/>
    </source>
</evidence>
<keyword evidence="11" id="KW-1185">Reference proteome</keyword>
<evidence type="ECO:0000313" key="11">
    <source>
        <dbReference type="Proteomes" id="UP000515203"/>
    </source>
</evidence>
<keyword evidence="7" id="KW-0007">Acetylation</keyword>
<evidence type="ECO:0000256" key="6">
    <source>
        <dbReference type="ARBA" id="ARBA00022843"/>
    </source>
</evidence>